<evidence type="ECO:0000313" key="1">
    <source>
        <dbReference type="EMBL" id="WNO54702.1"/>
    </source>
</evidence>
<organism evidence="1 2">
    <name type="scientific">Stakelama saccharophila</name>
    <dbReference type="NCBI Taxonomy" id="3075605"/>
    <lineage>
        <taxon>Bacteria</taxon>
        <taxon>Pseudomonadati</taxon>
        <taxon>Pseudomonadota</taxon>
        <taxon>Alphaproteobacteria</taxon>
        <taxon>Sphingomonadales</taxon>
        <taxon>Sphingomonadaceae</taxon>
        <taxon>Stakelama</taxon>
    </lineage>
</organism>
<proteinExistence type="predicted"/>
<reference evidence="1 2" key="1">
    <citation type="submission" date="2023-09" db="EMBL/GenBank/DDBJ databases">
        <authorList>
            <person name="Rey-Velasco X."/>
        </authorList>
    </citation>
    <scope>NUCLEOTIDE SEQUENCE [LARGE SCALE GENOMIC DNA]</scope>
    <source>
        <strain evidence="1 2">W311</strain>
    </source>
</reference>
<sequence length="100" mass="11268">MAEPVTVDIPHKLDRATLRDRIERGLGKVADMLPGGTVTEHHWEGDRLQFTVEAMGQRVASTAELFDDRVHLIVDLPPFLALFADKIRDKLQRKGPSLLK</sequence>
<accession>A0ABZ0BBN3</accession>
<dbReference type="Proteomes" id="UP001302249">
    <property type="component" value="Chromosome"/>
</dbReference>
<dbReference type="EMBL" id="CP135076">
    <property type="protein sequence ID" value="WNO54702.1"/>
    <property type="molecule type" value="Genomic_DNA"/>
</dbReference>
<dbReference type="InterPro" id="IPR013433">
    <property type="entry name" value="PHA_gran_rgn"/>
</dbReference>
<keyword evidence="2" id="KW-1185">Reference proteome</keyword>
<evidence type="ECO:0000313" key="2">
    <source>
        <dbReference type="Proteomes" id="UP001302249"/>
    </source>
</evidence>
<dbReference type="Pfam" id="PF09650">
    <property type="entry name" value="PHA_gran_rgn"/>
    <property type="match status" value="1"/>
</dbReference>
<protein>
    <submittedName>
        <fullName evidence="1">Polyhydroxyalkanoic acid system family protein</fullName>
    </submittedName>
</protein>
<gene>
    <name evidence="1" type="ORF">RPR59_05490</name>
</gene>
<dbReference type="RefSeq" id="WP_313917490.1">
    <property type="nucleotide sequence ID" value="NZ_CP135076.1"/>
</dbReference>
<name>A0ABZ0BBN3_9SPHN</name>